<feature type="domain" description="C2H2-type" evidence="3">
    <location>
        <begin position="342"/>
        <end position="364"/>
    </location>
</feature>
<dbReference type="GO" id="GO:0000492">
    <property type="term" value="P:box C/D snoRNP assembly"/>
    <property type="evidence" value="ECO:0007669"/>
    <property type="project" value="TreeGrafter"/>
</dbReference>
<keyword evidence="1" id="KW-0862">Zinc</keyword>
<proteinExistence type="predicted"/>
<dbReference type="GO" id="GO:0003723">
    <property type="term" value="F:RNA binding"/>
    <property type="evidence" value="ECO:0007669"/>
    <property type="project" value="InterPro"/>
</dbReference>
<dbReference type="PANTHER" id="PTHR13309">
    <property type="entry name" value="NUCLEAR FRAGILE X MENTAL RETARDATION PROTEIN INTERACTING PROTEIN 1"/>
    <property type="match status" value="1"/>
</dbReference>
<organism evidence="4 5">
    <name type="scientific">Larinioides sclopetarius</name>
    <dbReference type="NCBI Taxonomy" id="280406"/>
    <lineage>
        <taxon>Eukaryota</taxon>
        <taxon>Metazoa</taxon>
        <taxon>Ecdysozoa</taxon>
        <taxon>Arthropoda</taxon>
        <taxon>Chelicerata</taxon>
        <taxon>Arachnida</taxon>
        <taxon>Araneae</taxon>
        <taxon>Araneomorphae</taxon>
        <taxon>Entelegynae</taxon>
        <taxon>Araneoidea</taxon>
        <taxon>Araneidae</taxon>
        <taxon>Larinioides</taxon>
    </lineage>
</organism>
<keyword evidence="1" id="KW-0863">Zinc-finger</keyword>
<keyword evidence="1" id="KW-0479">Metal-binding</keyword>
<dbReference type="PANTHER" id="PTHR13309:SF0">
    <property type="entry name" value="FMR1-INTERACTING PROTEIN NUFIP1"/>
    <property type="match status" value="1"/>
</dbReference>
<feature type="region of interest" description="Disordered" evidence="2">
    <location>
        <begin position="658"/>
        <end position="722"/>
    </location>
</feature>
<dbReference type="Pfam" id="PF10453">
    <property type="entry name" value="NUFIP1"/>
    <property type="match status" value="1"/>
</dbReference>
<feature type="compositionally biased region" description="Polar residues" evidence="2">
    <location>
        <begin position="136"/>
        <end position="148"/>
    </location>
</feature>
<feature type="compositionally biased region" description="Basic and acidic residues" evidence="2">
    <location>
        <begin position="702"/>
        <end position="718"/>
    </location>
</feature>
<dbReference type="InterPro" id="IPR019496">
    <property type="entry name" value="NUFIP1_cons_dom"/>
</dbReference>
<dbReference type="PROSITE" id="PS50157">
    <property type="entry name" value="ZINC_FINGER_C2H2_2"/>
    <property type="match status" value="1"/>
</dbReference>
<feature type="region of interest" description="Disordered" evidence="2">
    <location>
        <begin position="317"/>
        <end position="339"/>
    </location>
</feature>
<evidence type="ECO:0000313" key="5">
    <source>
        <dbReference type="Proteomes" id="UP001497382"/>
    </source>
</evidence>
<dbReference type="GO" id="GO:0008270">
    <property type="term" value="F:zinc ion binding"/>
    <property type="evidence" value="ECO:0007669"/>
    <property type="project" value="UniProtKB-KW"/>
</dbReference>
<dbReference type="InterPro" id="IPR039136">
    <property type="entry name" value="NUFIP1-like"/>
</dbReference>
<feature type="region of interest" description="Disordered" evidence="2">
    <location>
        <begin position="136"/>
        <end position="216"/>
    </location>
</feature>
<accession>A0AAV2BAH4</accession>
<feature type="compositionally biased region" description="Basic and acidic residues" evidence="2">
    <location>
        <begin position="329"/>
        <end position="339"/>
    </location>
</feature>
<evidence type="ECO:0000259" key="3">
    <source>
        <dbReference type="PROSITE" id="PS50157"/>
    </source>
</evidence>
<feature type="compositionally biased region" description="Polar residues" evidence="2">
    <location>
        <begin position="170"/>
        <end position="212"/>
    </location>
</feature>
<dbReference type="InterPro" id="IPR013087">
    <property type="entry name" value="Znf_C2H2_type"/>
</dbReference>
<name>A0AAV2BAH4_9ARAC</name>
<dbReference type="SUPFAM" id="SSF57667">
    <property type="entry name" value="beta-beta-alpha zinc fingers"/>
    <property type="match status" value="1"/>
</dbReference>
<feature type="compositionally biased region" description="Basic and acidic residues" evidence="2">
    <location>
        <begin position="682"/>
        <end position="693"/>
    </location>
</feature>
<dbReference type="PROSITE" id="PS00028">
    <property type="entry name" value="ZINC_FINGER_C2H2_1"/>
    <property type="match status" value="1"/>
</dbReference>
<reference evidence="4 5" key="1">
    <citation type="submission" date="2024-04" db="EMBL/GenBank/DDBJ databases">
        <authorList>
            <person name="Rising A."/>
            <person name="Reimegard J."/>
            <person name="Sonavane S."/>
            <person name="Akerstrom W."/>
            <person name="Nylinder S."/>
            <person name="Hedman E."/>
            <person name="Kallberg Y."/>
        </authorList>
    </citation>
    <scope>NUCLEOTIDE SEQUENCE [LARGE SCALE GENOMIC DNA]</scope>
</reference>
<dbReference type="InterPro" id="IPR036236">
    <property type="entry name" value="Znf_C2H2_sf"/>
</dbReference>
<dbReference type="EMBL" id="CAXIEN010000322">
    <property type="protein sequence ID" value="CAL1293236.1"/>
    <property type="molecule type" value="Genomic_DNA"/>
</dbReference>
<dbReference type="Proteomes" id="UP001497382">
    <property type="component" value="Unassembled WGS sequence"/>
</dbReference>
<evidence type="ECO:0000256" key="2">
    <source>
        <dbReference type="SAM" id="MobiDB-lite"/>
    </source>
</evidence>
<feature type="region of interest" description="Disordered" evidence="2">
    <location>
        <begin position="267"/>
        <end position="295"/>
    </location>
</feature>
<dbReference type="AlphaFoldDB" id="A0AAV2BAH4"/>
<comment type="caution">
    <text evidence="4">The sequence shown here is derived from an EMBL/GenBank/DDBJ whole genome shotgun (WGS) entry which is preliminary data.</text>
</comment>
<evidence type="ECO:0000313" key="4">
    <source>
        <dbReference type="EMBL" id="CAL1293236.1"/>
    </source>
</evidence>
<evidence type="ECO:0000256" key="1">
    <source>
        <dbReference type="PROSITE-ProRule" id="PRU00042"/>
    </source>
</evidence>
<dbReference type="GO" id="GO:0005634">
    <property type="term" value="C:nucleus"/>
    <property type="evidence" value="ECO:0007669"/>
    <property type="project" value="TreeGrafter"/>
</dbReference>
<keyword evidence="5" id="KW-1185">Reference proteome</keyword>
<sequence>MFNPACAPAHAPFLPNANIIAPNFNQNVGLPSTVNMSQNNPLHFLTMPPPNLIASQHAFPSAINTNTSPAFFAPNMAVRPPQPFVSSIGTNVPDMKIFQNIPSNHVQSVNMYSNNAQHFGNPGFAGSNGNAMHPVQFSQTGNSFNHIHNPNGDKRSSTPNFNPWSPPPSAMNNFSNVSGTSLQNSTFQSSNRNNMWSDSSRNSSTAETSRSRNFPLKFNGAKSKVSDINPWMNPPISFPDISSNNCGNGTKLMQSPSNVNEYNFNENSAWKTNSNNTFSNHHGKQPQSNWKSGNYSSMKNNQKNSCFESSGNSFKNYHNKKFQGRKNNNSKDKEDREGNKPYACDTCDRAFAVEQELKFHLSEHIKCSAENCDFEAHPKIVFLHKKMQHETGYAEAINKLKDAEEIAKWRAERKRRFPTAENIRKRKAEQAEKEARGEVIETKDFGKRLWKMKKPRLENRFNKRHNNRADRRNKHFNSNNLHFRNERLLSTPKVTSDVTLDSDTGSDDDSHIKLQQFPGITYLKENPVVQKPEVVISSVYIDSDKISQHELNSPKIVVSDKNEEEKDVDSDDEAPVEIPVNKTSSLLDVFSAKEDVDSDDEAPVEIPINKTSPVLNAISIKEVSDDDSPAEIPSEICIETELLENKESDIHEINDDSEVVSPTKMPDAKVPLNEISNSGELISRDKSSDKHSTDNGVKSNKKSFDRNRNKFSSRHNEMEQNTVRKSTLLEKLLADDIRHERNVIMQCIRYIVTNNFFDVNE</sequence>
<gene>
    <name evidence="4" type="ORF">LARSCL_LOCUS18088</name>
</gene>
<protein>
    <recommendedName>
        <fullName evidence="3">C2H2-type domain-containing protein</fullName>
    </recommendedName>
</protein>